<dbReference type="Pfam" id="PF07811">
    <property type="entry name" value="TadE"/>
    <property type="match status" value="1"/>
</dbReference>
<sequence length="143" mass="15130">MVPFKSRFLSRFRADQSGAVAVEFVLIAPILLTLVFGIVTVGYFMGVSHSVSQLASGAARSSVSGLDEAERRAIARSYLNEAGARYPLLVQDAVTSTIAFDTAEVDGITVSVVYDVDGSLLDIANGFLKLGITTINGSAYVAY</sequence>
<dbReference type="STRING" id="1443111.Z949_705"/>
<reference evidence="3 4" key="1">
    <citation type="submission" date="2018-09" db="EMBL/GenBank/DDBJ databases">
        <title>Genomic Encyclopedia of Archaeal and Bacterial Type Strains, Phase II (KMG-II): from individual species to whole genera.</title>
        <authorList>
            <person name="Goeker M."/>
        </authorList>
    </citation>
    <scope>NUCLEOTIDE SEQUENCE [LARGE SCALE GENOMIC DNA]</scope>
    <source>
        <strain evidence="3 4">DSM 11458</strain>
    </source>
</reference>
<evidence type="ECO:0000259" key="2">
    <source>
        <dbReference type="Pfam" id="PF07811"/>
    </source>
</evidence>
<feature type="transmembrane region" description="Helical" evidence="1">
    <location>
        <begin position="20"/>
        <end position="45"/>
    </location>
</feature>
<name>A0A420DK79_9RHOB</name>
<keyword evidence="1" id="KW-1133">Transmembrane helix</keyword>
<dbReference type="InterPro" id="IPR012495">
    <property type="entry name" value="TadE-like_dom"/>
</dbReference>
<keyword evidence="1" id="KW-0472">Membrane</keyword>
<keyword evidence="1" id="KW-0812">Transmembrane</keyword>
<dbReference type="Proteomes" id="UP000284407">
    <property type="component" value="Unassembled WGS sequence"/>
</dbReference>
<evidence type="ECO:0000313" key="4">
    <source>
        <dbReference type="Proteomes" id="UP000284407"/>
    </source>
</evidence>
<evidence type="ECO:0000256" key="1">
    <source>
        <dbReference type="SAM" id="Phobius"/>
    </source>
</evidence>
<keyword evidence="4" id="KW-1185">Reference proteome</keyword>
<organism evidence="3 4">
    <name type="scientific">Sulfitobacter guttiformis</name>
    <dbReference type="NCBI Taxonomy" id="74349"/>
    <lineage>
        <taxon>Bacteria</taxon>
        <taxon>Pseudomonadati</taxon>
        <taxon>Pseudomonadota</taxon>
        <taxon>Alphaproteobacteria</taxon>
        <taxon>Rhodobacterales</taxon>
        <taxon>Roseobacteraceae</taxon>
        <taxon>Sulfitobacter</taxon>
    </lineage>
</organism>
<accession>A0A420DK79</accession>
<dbReference type="AlphaFoldDB" id="A0A420DK79"/>
<feature type="domain" description="TadE-like" evidence="2">
    <location>
        <begin position="18"/>
        <end position="60"/>
    </location>
</feature>
<gene>
    <name evidence="3" type="ORF">C8N30_3750</name>
</gene>
<comment type="caution">
    <text evidence="3">The sequence shown here is derived from an EMBL/GenBank/DDBJ whole genome shotgun (WGS) entry which is preliminary data.</text>
</comment>
<protein>
    <submittedName>
        <fullName evidence="3">TadE-like protein</fullName>
    </submittedName>
</protein>
<dbReference type="EMBL" id="RAQK01000002">
    <property type="protein sequence ID" value="RKE94619.1"/>
    <property type="molecule type" value="Genomic_DNA"/>
</dbReference>
<evidence type="ECO:0000313" key="3">
    <source>
        <dbReference type="EMBL" id="RKE94619.1"/>
    </source>
</evidence>
<proteinExistence type="predicted"/>